<dbReference type="InterPro" id="IPR015655">
    <property type="entry name" value="PP2C"/>
</dbReference>
<dbReference type="Proteomes" id="UP000654075">
    <property type="component" value="Unassembled WGS sequence"/>
</dbReference>
<comment type="caution">
    <text evidence="3">The sequence shown here is derived from an EMBL/GenBank/DDBJ whole genome shotgun (WGS) entry which is preliminary data.</text>
</comment>
<dbReference type="PROSITE" id="PS51746">
    <property type="entry name" value="PPM_2"/>
    <property type="match status" value="1"/>
</dbReference>
<dbReference type="InterPro" id="IPR011129">
    <property type="entry name" value="CSD"/>
</dbReference>
<feature type="compositionally biased region" description="Basic residues" evidence="1">
    <location>
        <begin position="69"/>
        <end position="79"/>
    </location>
</feature>
<dbReference type="CDD" id="cd04458">
    <property type="entry name" value="CSP_CDS"/>
    <property type="match status" value="1"/>
</dbReference>
<dbReference type="InterPro" id="IPR001932">
    <property type="entry name" value="PPM-type_phosphatase-like_dom"/>
</dbReference>
<dbReference type="AlphaFoldDB" id="A0A813G8V9"/>
<dbReference type="InterPro" id="IPR002059">
    <property type="entry name" value="CSP_DNA-bd"/>
</dbReference>
<feature type="region of interest" description="Disordered" evidence="1">
    <location>
        <begin position="1"/>
        <end position="98"/>
    </location>
</feature>
<dbReference type="GO" id="GO:0003676">
    <property type="term" value="F:nucleic acid binding"/>
    <property type="evidence" value="ECO:0007669"/>
    <property type="project" value="InterPro"/>
</dbReference>
<dbReference type="GO" id="GO:0004722">
    <property type="term" value="F:protein serine/threonine phosphatase activity"/>
    <property type="evidence" value="ECO:0007669"/>
    <property type="project" value="InterPro"/>
</dbReference>
<dbReference type="OMA" id="SKWKFHP"/>
<dbReference type="Pfam" id="PF00481">
    <property type="entry name" value="PP2C"/>
    <property type="match status" value="1"/>
</dbReference>
<keyword evidence="4" id="KW-1185">Reference proteome</keyword>
<dbReference type="InterPro" id="IPR012340">
    <property type="entry name" value="NA-bd_OB-fold"/>
</dbReference>
<name>A0A813G8V9_POLGL</name>
<dbReference type="SMART" id="SM00357">
    <property type="entry name" value="CSP"/>
    <property type="match status" value="1"/>
</dbReference>
<feature type="domain" description="PPM-type phosphatase" evidence="2">
    <location>
        <begin position="325"/>
        <end position="606"/>
    </location>
</feature>
<dbReference type="Gene3D" id="2.40.50.140">
    <property type="entry name" value="Nucleic acid-binding proteins"/>
    <property type="match status" value="1"/>
</dbReference>
<evidence type="ECO:0000259" key="2">
    <source>
        <dbReference type="PROSITE" id="PS51746"/>
    </source>
</evidence>
<evidence type="ECO:0000313" key="3">
    <source>
        <dbReference type="EMBL" id="CAE8622701.1"/>
    </source>
</evidence>
<dbReference type="Gene3D" id="3.60.40.10">
    <property type="entry name" value="PPM-type phosphatase domain"/>
    <property type="match status" value="1"/>
</dbReference>
<evidence type="ECO:0000256" key="1">
    <source>
        <dbReference type="SAM" id="MobiDB-lite"/>
    </source>
</evidence>
<evidence type="ECO:0000313" key="4">
    <source>
        <dbReference type="Proteomes" id="UP000654075"/>
    </source>
</evidence>
<reference evidence="3" key="1">
    <citation type="submission" date="2021-02" db="EMBL/GenBank/DDBJ databases">
        <authorList>
            <person name="Dougan E. K."/>
            <person name="Rhodes N."/>
            <person name="Thang M."/>
            <person name="Chan C."/>
        </authorList>
    </citation>
    <scope>NUCLEOTIDE SEQUENCE</scope>
</reference>
<gene>
    <name evidence="3" type="ORF">PGLA1383_LOCUS40106</name>
</gene>
<accession>A0A813G8V9</accession>
<organism evidence="3 4">
    <name type="scientific">Polarella glacialis</name>
    <name type="common">Dinoflagellate</name>
    <dbReference type="NCBI Taxonomy" id="89957"/>
    <lineage>
        <taxon>Eukaryota</taxon>
        <taxon>Sar</taxon>
        <taxon>Alveolata</taxon>
        <taxon>Dinophyceae</taxon>
        <taxon>Suessiales</taxon>
        <taxon>Suessiaceae</taxon>
        <taxon>Polarella</taxon>
    </lineage>
</organism>
<dbReference type="OrthoDB" id="10264738at2759"/>
<feature type="compositionally biased region" description="Basic residues" evidence="1">
    <location>
        <begin position="46"/>
        <end position="57"/>
    </location>
</feature>
<proteinExistence type="predicted"/>
<dbReference type="PANTHER" id="PTHR47992">
    <property type="entry name" value="PROTEIN PHOSPHATASE"/>
    <property type="match status" value="1"/>
</dbReference>
<dbReference type="EMBL" id="CAJNNV010028036">
    <property type="protein sequence ID" value="CAE8622701.1"/>
    <property type="molecule type" value="Genomic_DNA"/>
</dbReference>
<protein>
    <recommendedName>
        <fullName evidence="2">PPM-type phosphatase domain-containing protein</fullName>
    </recommendedName>
</protein>
<sequence>MGRSPSRSPQRREKKKERKTRRSPSVRSRSRSRKRRSRTPVSQSPPKRKPSPARRARQLIPDSPSRSRSPSRRAQRKRSRTPERVPPTSFADYEPDSNGTGWYVYKKTSKWKFHPETGLYLHVKSCVYYLQKETDAKSFRKIDDEDDPIVRKMKQSEEMRKAIQNTEFVTFGEGAGGDPANAKEAVEGVVPQAAPVPVKVVEKVREAVPEGEKKIEGKVREWNMEKGFGFIVPVLKDGEDPSEKKDTSIFVHLWNVVGSTHSNPINLKDGARVLYKLGEQDGRPRAQEVAMLGKDGKVLPIHAGTQTLEEKRKSYYVTAETLGVRVHCESWPGKQTEMRDRWTADEPMDELGVYFGAFDGHGGAQVSEIAAKQLHKNILAHFRSKQVQPASRDEKIKVAVKEAFAQTDKEILALSERKKFDSSGSTAVCAMLHGNPKLGTALRLVLAHVGDSRAVLCRAGQAVQVTEDHKPDRLDEKKRIERAGGLVLNVRGAWRIAAPANPRGASKASRREYAGLSMTRSLGDAAFKNPVPLSSPEPEVRVLPITDKDLFMVLATDGIWAVLSNQEVVDLAGKHWSDPEEAAKTIVRTAFQKGSDDNLTAIVIQFGWADKSTPLYIEKRKQLMEKGVDGGSPILKPVAGGPAGAGNMFGAEKADEFDMFG</sequence>
<dbReference type="SMART" id="SM00332">
    <property type="entry name" value="PP2Cc"/>
    <property type="match status" value="1"/>
</dbReference>
<dbReference type="CDD" id="cd00143">
    <property type="entry name" value="PP2Cc"/>
    <property type="match status" value="1"/>
</dbReference>
<feature type="compositionally biased region" description="Basic residues" evidence="1">
    <location>
        <begin position="12"/>
        <end position="38"/>
    </location>
</feature>
<dbReference type="SUPFAM" id="SSF50249">
    <property type="entry name" value="Nucleic acid-binding proteins"/>
    <property type="match status" value="1"/>
</dbReference>
<dbReference type="SUPFAM" id="SSF81606">
    <property type="entry name" value="PP2C-like"/>
    <property type="match status" value="1"/>
</dbReference>
<dbReference type="InterPro" id="IPR036457">
    <property type="entry name" value="PPM-type-like_dom_sf"/>
</dbReference>